<gene>
    <name evidence="4" type="primary">surA</name>
    <name evidence="4" type="ORF">GCM10011416_23240</name>
</gene>
<dbReference type="PROSITE" id="PS50198">
    <property type="entry name" value="PPIC_PPIASE_2"/>
    <property type="match status" value="2"/>
</dbReference>
<accession>A0A917MFC6</accession>
<evidence type="ECO:0000256" key="1">
    <source>
        <dbReference type="ARBA" id="ARBA00022729"/>
    </source>
</evidence>
<dbReference type="PANTHER" id="PTHR47637">
    <property type="entry name" value="CHAPERONE SURA"/>
    <property type="match status" value="1"/>
</dbReference>
<dbReference type="AlphaFoldDB" id="A0A917MFC6"/>
<reference evidence="4" key="1">
    <citation type="journal article" date="2014" name="Int. J. Syst. Evol. Microbiol.">
        <title>Complete genome sequence of Corynebacterium casei LMG S-19264T (=DSM 44701T), isolated from a smear-ripened cheese.</title>
        <authorList>
            <consortium name="US DOE Joint Genome Institute (JGI-PGF)"/>
            <person name="Walter F."/>
            <person name="Albersmeier A."/>
            <person name="Kalinowski J."/>
            <person name="Ruckert C."/>
        </authorList>
    </citation>
    <scope>NUCLEOTIDE SEQUENCE</scope>
    <source>
        <strain evidence="4">CGMCC 1.15763</strain>
    </source>
</reference>
<evidence type="ECO:0000313" key="5">
    <source>
        <dbReference type="Proteomes" id="UP000633278"/>
    </source>
</evidence>
<comment type="caution">
    <text evidence="4">The sequence shown here is derived from an EMBL/GenBank/DDBJ whole genome shotgun (WGS) entry which is preliminary data.</text>
</comment>
<dbReference type="InterPro" id="IPR027304">
    <property type="entry name" value="Trigger_fact/SurA_dom_sf"/>
</dbReference>
<evidence type="ECO:0000256" key="2">
    <source>
        <dbReference type="PROSITE-ProRule" id="PRU00278"/>
    </source>
</evidence>
<dbReference type="Gene3D" id="3.10.50.40">
    <property type="match status" value="2"/>
</dbReference>
<keyword evidence="1" id="KW-0732">Signal</keyword>
<keyword evidence="2 4" id="KW-0413">Isomerase</keyword>
<dbReference type="InterPro" id="IPR000297">
    <property type="entry name" value="PPIase_PpiC"/>
</dbReference>
<dbReference type="SUPFAM" id="SSF109998">
    <property type="entry name" value="Triger factor/SurA peptide-binding domain-like"/>
    <property type="match status" value="1"/>
</dbReference>
<dbReference type="PANTHER" id="PTHR47637:SF1">
    <property type="entry name" value="CHAPERONE SURA"/>
    <property type="match status" value="1"/>
</dbReference>
<organism evidence="4 5">
    <name type="scientific">Polaribacter pacificus</name>
    <dbReference type="NCBI Taxonomy" id="1775173"/>
    <lineage>
        <taxon>Bacteria</taxon>
        <taxon>Pseudomonadati</taxon>
        <taxon>Bacteroidota</taxon>
        <taxon>Flavobacteriia</taxon>
        <taxon>Flavobacteriales</taxon>
        <taxon>Flavobacteriaceae</taxon>
    </lineage>
</organism>
<evidence type="ECO:0000313" key="4">
    <source>
        <dbReference type="EMBL" id="GGH03610.1"/>
    </source>
</evidence>
<dbReference type="SUPFAM" id="SSF54534">
    <property type="entry name" value="FKBP-like"/>
    <property type="match status" value="2"/>
</dbReference>
<evidence type="ECO:0000259" key="3">
    <source>
        <dbReference type="PROSITE" id="PS50198"/>
    </source>
</evidence>
<dbReference type="Proteomes" id="UP000633278">
    <property type="component" value="Unassembled WGS sequence"/>
</dbReference>
<name>A0A917MFC6_9FLAO</name>
<keyword evidence="5" id="KW-1185">Reference proteome</keyword>
<sequence length="449" mass="51886">MKKAIFTIAFLSVVTLQAQMNKIDGVEVVIGKNIVLDSDIEKFKLDLETRTEGKVDITDCEMLEQLMMQKLLAHHAIIDSVLVTNEEVNATVNRNISYFTQQFGSIDKVISTYGFNDIEDLKKEIFKVEKENALVQKEQEKINERIDVTPEEVRIYFNGLKAKNELPEFQAEIEMAQIVLYAQPTQEEINRVIAKLNELKKEIESGNSFRMAAILNSEDTGVVQNGGRYPVTQDDPRLIREFKEMAFSLDVGQISEPFKSDFGYHIMQLEEIKGRERIVSHILIKPSIPESTLREIEKKVADIRNEILAKEITFEEAVEKYSEDKDTKLNKGVIVNAQTNETKFDLTRMDPSLYARIGDLQKDEISDPFYDETQGGKKMFKIILMKDRTNTHTADLIDDYVKIQKLALQKKKEENITKWAKNIINDTYIKISDKYKKCTFEKNWKKEIN</sequence>
<dbReference type="InterPro" id="IPR050280">
    <property type="entry name" value="OMP_Chaperone_SurA"/>
</dbReference>
<proteinExistence type="predicted"/>
<feature type="domain" description="PpiC" evidence="3">
    <location>
        <begin position="170"/>
        <end position="271"/>
    </location>
</feature>
<keyword evidence="2" id="KW-0697">Rotamase</keyword>
<feature type="domain" description="PpiC" evidence="3">
    <location>
        <begin position="274"/>
        <end position="369"/>
    </location>
</feature>
<dbReference type="EMBL" id="BMJW01000003">
    <property type="protein sequence ID" value="GGH03610.1"/>
    <property type="molecule type" value="Genomic_DNA"/>
</dbReference>
<dbReference type="InterPro" id="IPR046357">
    <property type="entry name" value="PPIase_dom_sf"/>
</dbReference>
<dbReference type="RefSeq" id="WP_229664953.1">
    <property type="nucleotide sequence ID" value="NZ_BMJW01000003.1"/>
</dbReference>
<protein>
    <submittedName>
        <fullName evidence="4">Peptidylprolyl isomerase</fullName>
    </submittedName>
</protein>
<reference evidence="4" key="2">
    <citation type="submission" date="2020-09" db="EMBL/GenBank/DDBJ databases">
        <authorList>
            <person name="Sun Q."/>
            <person name="Zhou Y."/>
        </authorList>
    </citation>
    <scope>NUCLEOTIDE SEQUENCE</scope>
    <source>
        <strain evidence="4">CGMCC 1.15763</strain>
    </source>
</reference>
<dbReference type="GO" id="GO:0003755">
    <property type="term" value="F:peptidyl-prolyl cis-trans isomerase activity"/>
    <property type="evidence" value="ECO:0007669"/>
    <property type="project" value="UniProtKB-KW"/>
</dbReference>
<dbReference type="Pfam" id="PF00639">
    <property type="entry name" value="Rotamase"/>
    <property type="match status" value="2"/>
</dbReference>